<evidence type="ECO:0000313" key="2">
    <source>
        <dbReference type="EMBL" id="SHL39653.1"/>
    </source>
</evidence>
<dbReference type="EMBL" id="FRBI01000004">
    <property type="protein sequence ID" value="SHL39653.1"/>
    <property type="molecule type" value="Genomic_DNA"/>
</dbReference>
<feature type="chain" id="PRO_5012522841" description="Lipoprotein" evidence="1">
    <location>
        <begin position="27"/>
        <end position="162"/>
    </location>
</feature>
<dbReference type="Proteomes" id="UP000184111">
    <property type="component" value="Unassembled WGS sequence"/>
</dbReference>
<dbReference type="OrthoDB" id="4332523at2"/>
<evidence type="ECO:0000313" key="3">
    <source>
        <dbReference type="Proteomes" id="UP000184111"/>
    </source>
</evidence>
<keyword evidence="1" id="KW-0732">Signal</keyword>
<sequence>MRARLISAAVLALAALTAAPAAPATAAASGGPGFTAAPATAAPGDTVTLRATGCPGPATASAPGLFGTVALGPAGGTGQSAAVIVGRYARPGARYDVTFGCDAGQGTVRLAVEERGGLVPGAVHTGLGGGVTGPGSVKVVAVGALVAATGLVAVRRRRPAAH</sequence>
<protein>
    <recommendedName>
        <fullName evidence="4">Lipoprotein</fullName>
    </recommendedName>
</protein>
<dbReference type="RefSeq" id="WP_073495578.1">
    <property type="nucleotide sequence ID" value="NZ_FRBI01000004.1"/>
</dbReference>
<keyword evidence="3" id="KW-1185">Reference proteome</keyword>
<organism evidence="2 3">
    <name type="scientific">Actinacidiphila paucisporea</name>
    <dbReference type="NCBI Taxonomy" id="310782"/>
    <lineage>
        <taxon>Bacteria</taxon>
        <taxon>Bacillati</taxon>
        <taxon>Actinomycetota</taxon>
        <taxon>Actinomycetes</taxon>
        <taxon>Kitasatosporales</taxon>
        <taxon>Streptomycetaceae</taxon>
        <taxon>Actinacidiphila</taxon>
    </lineage>
</organism>
<accession>A0A1M7AA99</accession>
<dbReference type="AlphaFoldDB" id="A0A1M7AA99"/>
<evidence type="ECO:0008006" key="4">
    <source>
        <dbReference type="Google" id="ProtNLM"/>
    </source>
</evidence>
<gene>
    <name evidence="2" type="ORF">SAMN05216499_10435</name>
</gene>
<reference evidence="2 3" key="1">
    <citation type="submission" date="2016-11" db="EMBL/GenBank/DDBJ databases">
        <authorList>
            <person name="Jaros S."/>
            <person name="Januszkiewicz K."/>
            <person name="Wedrychowicz H."/>
        </authorList>
    </citation>
    <scope>NUCLEOTIDE SEQUENCE [LARGE SCALE GENOMIC DNA]</scope>
    <source>
        <strain evidence="2 3">CGMCC 4.2025</strain>
    </source>
</reference>
<evidence type="ECO:0000256" key="1">
    <source>
        <dbReference type="SAM" id="SignalP"/>
    </source>
</evidence>
<dbReference type="STRING" id="310782.SAMN05216499_10435"/>
<feature type="signal peptide" evidence="1">
    <location>
        <begin position="1"/>
        <end position="26"/>
    </location>
</feature>
<name>A0A1M7AA99_9ACTN</name>
<proteinExistence type="predicted"/>